<name>A0A223SCG4_9ACTN</name>
<gene>
    <name evidence="4" type="ORF">CDO52_26395</name>
</gene>
<dbReference type="OrthoDB" id="5111283at2"/>
<evidence type="ECO:0000259" key="3">
    <source>
        <dbReference type="PROSITE" id="PS50006"/>
    </source>
</evidence>
<protein>
    <submittedName>
        <fullName evidence="4">Phosphopeptide-binding protein</fullName>
    </submittedName>
</protein>
<sequence length="235" mass="25354">MPTCPAGHASAAGDFCDFCGIGIPTPPYARRTEVAQAQRAENCPECGTPRAGRFCEECGHDFSLADQTVASSLPITPPSEPSSNHLAEPPRAISPVIKPEGGLWHAVIMADPAYYQVMADRGLLDPDVIRFPATPRRRRVPLNKPEVYIGRRSTSRRVLPEIDLAGPPEDPAVSHLHAVLLARPGGTWVVVDVGSTNGTTINGTDDPIERDREVPLHDGDRIYVGAWTVITVQRG</sequence>
<dbReference type="AlphaFoldDB" id="A0A223SCG4"/>
<reference evidence="4 5" key="1">
    <citation type="submission" date="2017-08" db="EMBL/GenBank/DDBJ databases">
        <title>The complete genome sequence of Nocardiopsis gilva YIM 90087.</title>
        <authorList>
            <person name="Yin M."/>
            <person name="Tang S."/>
        </authorList>
    </citation>
    <scope>NUCLEOTIDE SEQUENCE [LARGE SCALE GENOMIC DNA]</scope>
    <source>
        <strain evidence="4 5">YIM 90087</strain>
    </source>
</reference>
<feature type="region of interest" description="Disordered" evidence="2">
    <location>
        <begin position="71"/>
        <end position="90"/>
    </location>
</feature>
<dbReference type="SMART" id="SM00240">
    <property type="entry name" value="FHA"/>
    <property type="match status" value="1"/>
</dbReference>
<dbReference type="Proteomes" id="UP000215005">
    <property type="component" value="Chromosome"/>
</dbReference>
<dbReference type="PROSITE" id="PS50006">
    <property type="entry name" value="FHA_DOMAIN"/>
    <property type="match status" value="1"/>
</dbReference>
<evidence type="ECO:0000256" key="1">
    <source>
        <dbReference type="ARBA" id="ARBA00022553"/>
    </source>
</evidence>
<dbReference type="PANTHER" id="PTHR23308">
    <property type="entry name" value="NUCLEAR INHIBITOR OF PROTEIN PHOSPHATASE-1"/>
    <property type="match status" value="1"/>
</dbReference>
<proteinExistence type="predicted"/>
<feature type="domain" description="FHA" evidence="3">
    <location>
        <begin position="147"/>
        <end position="206"/>
    </location>
</feature>
<dbReference type="Gene3D" id="2.60.200.20">
    <property type="match status" value="1"/>
</dbReference>
<dbReference type="InterPro" id="IPR050923">
    <property type="entry name" value="Cell_Proc_Reg/RNA_Proc"/>
</dbReference>
<dbReference type="InterPro" id="IPR000253">
    <property type="entry name" value="FHA_dom"/>
</dbReference>
<keyword evidence="5" id="KW-1185">Reference proteome</keyword>
<dbReference type="Pfam" id="PF00498">
    <property type="entry name" value="FHA"/>
    <property type="match status" value="1"/>
</dbReference>
<dbReference type="KEGG" id="ngv:CDO52_26395"/>
<evidence type="ECO:0000256" key="2">
    <source>
        <dbReference type="SAM" id="MobiDB-lite"/>
    </source>
</evidence>
<dbReference type="SUPFAM" id="SSF49879">
    <property type="entry name" value="SMAD/FHA domain"/>
    <property type="match status" value="1"/>
</dbReference>
<dbReference type="CDD" id="cd00060">
    <property type="entry name" value="FHA"/>
    <property type="match status" value="1"/>
</dbReference>
<evidence type="ECO:0000313" key="5">
    <source>
        <dbReference type="Proteomes" id="UP000215005"/>
    </source>
</evidence>
<organism evidence="4 5">
    <name type="scientific">Nocardiopsis gilva YIM 90087</name>
    <dbReference type="NCBI Taxonomy" id="1235441"/>
    <lineage>
        <taxon>Bacteria</taxon>
        <taxon>Bacillati</taxon>
        <taxon>Actinomycetota</taxon>
        <taxon>Actinomycetes</taxon>
        <taxon>Streptosporangiales</taxon>
        <taxon>Nocardiopsidaceae</taxon>
        <taxon>Nocardiopsis</taxon>
    </lineage>
</organism>
<accession>A0A223SCG4</accession>
<dbReference type="EMBL" id="CP022753">
    <property type="protein sequence ID" value="ASU85861.1"/>
    <property type="molecule type" value="Genomic_DNA"/>
</dbReference>
<dbReference type="RefSeq" id="WP_026125752.1">
    <property type="nucleotide sequence ID" value="NZ_ANBG01000167.1"/>
</dbReference>
<keyword evidence="1" id="KW-0597">Phosphoprotein</keyword>
<dbReference type="InterPro" id="IPR008984">
    <property type="entry name" value="SMAD_FHA_dom_sf"/>
</dbReference>
<evidence type="ECO:0000313" key="4">
    <source>
        <dbReference type="EMBL" id="ASU85861.1"/>
    </source>
</evidence>